<dbReference type="InterPro" id="IPR011968">
    <property type="entry name" value="PaaB1"/>
</dbReference>
<dbReference type="PANTHER" id="PTHR43459:SF1">
    <property type="entry name" value="EG:BACN32G11.4 PROTEIN"/>
    <property type="match status" value="1"/>
</dbReference>
<accession>A0A076YLF3</accession>
<organism evidence="2">
    <name type="scientific">Arhodomonas sp. Seminole</name>
    <dbReference type="NCBI Taxonomy" id="1204713"/>
    <lineage>
        <taxon>Bacteria</taxon>
        <taxon>Pseudomonadati</taxon>
        <taxon>Pseudomonadota</taxon>
        <taxon>Gammaproteobacteria</taxon>
        <taxon>Chromatiales</taxon>
        <taxon>Ectothiorhodospiraceae</taxon>
        <taxon>Arhodomonas</taxon>
    </lineage>
</organism>
<dbReference type="AlphaFoldDB" id="A0A076YLF3"/>
<dbReference type="InterPro" id="IPR029045">
    <property type="entry name" value="ClpP/crotonase-like_dom_sf"/>
</dbReference>
<dbReference type="SUPFAM" id="SSF52096">
    <property type="entry name" value="ClpP/crotonase"/>
    <property type="match status" value="1"/>
</dbReference>
<dbReference type="InterPro" id="IPR014748">
    <property type="entry name" value="Enoyl-CoA_hydra_C"/>
</dbReference>
<evidence type="ECO:0000256" key="1">
    <source>
        <dbReference type="ARBA" id="ARBA00005254"/>
    </source>
</evidence>
<dbReference type="GO" id="GO:0016853">
    <property type="term" value="F:isomerase activity"/>
    <property type="evidence" value="ECO:0007669"/>
    <property type="project" value="UniProtKB-KW"/>
</dbReference>
<reference evidence="2" key="1">
    <citation type="submission" date="2014-04" db="EMBL/GenBank/DDBJ databases">
        <title>Isolation and characterization of a novel Arhodomonas sp. strain Seminole and its Genetic Potential to Degrade Hydrocarbons at high salinity.</title>
        <authorList>
            <person name="Dalvi S."/>
            <person name="Nicholson C.A."/>
            <person name="Najar F.Z."/>
            <person name="Roe B.A."/>
            <person name="Canaan P."/>
            <person name="Hartson S.D."/>
            <person name="Fathepure B.Z."/>
        </authorList>
    </citation>
    <scope>NUCLEOTIDE SEQUENCE</scope>
    <source>
        <strain evidence="2">Seminole</strain>
    </source>
</reference>
<dbReference type="Pfam" id="PF00378">
    <property type="entry name" value="ECH_1"/>
    <property type="match status" value="1"/>
</dbReference>
<dbReference type="NCBIfam" id="TIGR02280">
    <property type="entry name" value="PaaB1"/>
    <property type="match status" value="1"/>
</dbReference>
<comment type="similarity">
    <text evidence="1">Belongs to the enoyl-CoA hydratase/isomerase family.</text>
</comment>
<proteinExistence type="inferred from homology"/>
<name>A0A076YLF3_9GAMM</name>
<dbReference type="PANTHER" id="PTHR43459">
    <property type="entry name" value="ENOYL-COA HYDRATASE"/>
    <property type="match status" value="1"/>
</dbReference>
<sequence>MSYETIEYAVDAGVATLTLNRPQALNSFNTQMHEDVRAAVKEAERDENVRCLLVTGAGRGFCAGQDLSDRNVAPGAEAPDLGESIEKHYNPLIRKLKSLEMPVVCAVNGVAAGAGANLALACDIVLAARSASFVQAFCKIGLLPDSGGTWHLPRAVGHARAMGLAMLGDKLPAEQAEAWGMIWKVVDDEQLADEAGSLARHLATQPTKGLALIKRALNASWHNDLDDQLDLERDLQRVAGRTADYREGVAAFMDKRDPEFQGK</sequence>
<dbReference type="EMBL" id="KJ829502">
    <property type="protein sequence ID" value="AIK66556.1"/>
    <property type="molecule type" value="Genomic_DNA"/>
</dbReference>
<evidence type="ECO:0000313" key="2">
    <source>
        <dbReference type="EMBL" id="AIK66556.1"/>
    </source>
</evidence>
<dbReference type="CDD" id="cd06558">
    <property type="entry name" value="crotonase-like"/>
    <property type="match status" value="1"/>
</dbReference>
<dbReference type="InterPro" id="IPR001753">
    <property type="entry name" value="Enoyl-CoA_hydra/iso"/>
</dbReference>
<dbReference type="Gene3D" id="1.10.12.10">
    <property type="entry name" value="Lyase 2-enoyl-coa Hydratase, Chain A, domain 2"/>
    <property type="match status" value="1"/>
</dbReference>
<dbReference type="Gene3D" id="3.90.226.10">
    <property type="entry name" value="2-enoyl-CoA Hydratase, Chain A, domain 1"/>
    <property type="match status" value="1"/>
</dbReference>
<dbReference type="FunFam" id="3.90.226.10:FF:000071">
    <property type="entry name" value="Putative enoyl-CoA hydratase PaaB"/>
    <property type="match status" value="1"/>
</dbReference>
<protein>
    <submittedName>
        <fullName evidence="2">12-epoxyphenylacetyl-CoA isomerase</fullName>
    </submittedName>
</protein>
<dbReference type="GO" id="GO:0010124">
    <property type="term" value="P:phenylacetate catabolic process"/>
    <property type="evidence" value="ECO:0007669"/>
    <property type="project" value="InterPro"/>
</dbReference>
<keyword evidence="2" id="KW-0413">Isomerase</keyword>